<dbReference type="EMBL" id="CAXDID020000017">
    <property type="protein sequence ID" value="CAL5984894.1"/>
    <property type="molecule type" value="Genomic_DNA"/>
</dbReference>
<sequence length="108" mass="12769">MARTRSDRRRWLALIQNKFYLCVFSLHIPSYIQQQQFTASGLKNVCIQPPVLVLAEGERRGGCVREQRRGLRRILFLPKIILQIKHDAVQKRLTENLEQVLFYLYVVD</sequence>
<dbReference type="EMBL" id="CATOUU010001186">
    <property type="protein sequence ID" value="CAI9978943.1"/>
    <property type="molecule type" value="Genomic_DNA"/>
</dbReference>
<protein>
    <submittedName>
        <fullName evidence="2">Hypothetical_protein</fullName>
    </submittedName>
</protein>
<accession>A0AA86VUN1</accession>
<reference evidence="1" key="1">
    <citation type="submission" date="2023-06" db="EMBL/GenBank/DDBJ databases">
        <authorList>
            <person name="Kurt Z."/>
        </authorList>
    </citation>
    <scope>NUCLEOTIDE SEQUENCE</scope>
</reference>
<evidence type="ECO:0000313" key="3">
    <source>
        <dbReference type="Proteomes" id="UP001642409"/>
    </source>
</evidence>
<dbReference type="AlphaFoldDB" id="A0AA86VUN1"/>
<keyword evidence="3" id="KW-1185">Reference proteome</keyword>
<dbReference type="Proteomes" id="UP001642409">
    <property type="component" value="Unassembled WGS sequence"/>
</dbReference>
<gene>
    <name evidence="1" type="ORF">HINF_LOCUS66588</name>
    <name evidence="2" type="ORF">HINF_LOCUS8355</name>
</gene>
<proteinExistence type="predicted"/>
<comment type="caution">
    <text evidence="1">The sequence shown here is derived from an EMBL/GenBank/DDBJ whole genome shotgun (WGS) entry which is preliminary data.</text>
</comment>
<name>A0AA86VUN1_9EUKA</name>
<evidence type="ECO:0000313" key="2">
    <source>
        <dbReference type="EMBL" id="CAL5984894.1"/>
    </source>
</evidence>
<evidence type="ECO:0000313" key="1">
    <source>
        <dbReference type="EMBL" id="CAI9978943.1"/>
    </source>
</evidence>
<reference evidence="2 3" key="2">
    <citation type="submission" date="2024-07" db="EMBL/GenBank/DDBJ databases">
        <authorList>
            <person name="Akdeniz Z."/>
        </authorList>
    </citation>
    <scope>NUCLEOTIDE SEQUENCE [LARGE SCALE GENOMIC DNA]</scope>
</reference>
<organism evidence="1">
    <name type="scientific">Hexamita inflata</name>
    <dbReference type="NCBI Taxonomy" id="28002"/>
    <lineage>
        <taxon>Eukaryota</taxon>
        <taxon>Metamonada</taxon>
        <taxon>Diplomonadida</taxon>
        <taxon>Hexamitidae</taxon>
        <taxon>Hexamitinae</taxon>
        <taxon>Hexamita</taxon>
    </lineage>
</organism>